<feature type="transmembrane region" description="Helical" evidence="5">
    <location>
        <begin position="67"/>
        <end position="86"/>
    </location>
</feature>
<evidence type="ECO:0000256" key="1">
    <source>
        <dbReference type="ARBA" id="ARBA00004141"/>
    </source>
</evidence>
<keyword evidence="3 5" id="KW-1133">Transmembrane helix</keyword>
<protein>
    <submittedName>
        <fullName evidence="6">Amino acid permease</fullName>
    </submittedName>
</protein>
<evidence type="ECO:0000313" key="6">
    <source>
        <dbReference type="EMBL" id="BBY25626.1"/>
    </source>
</evidence>
<dbReference type="PANTHER" id="PTHR43243">
    <property type="entry name" value="INNER MEMBRANE TRANSPORTER YGJI-RELATED"/>
    <property type="match status" value="1"/>
</dbReference>
<gene>
    <name evidence="6" type="primary">rocE</name>
    <name evidence="6" type="ORF">MSTO_58310</name>
</gene>
<evidence type="ECO:0000256" key="4">
    <source>
        <dbReference type="ARBA" id="ARBA00023136"/>
    </source>
</evidence>
<dbReference type="Pfam" id="PF13520">
    <property type="entry name" value="AA_permease_2"/>
    <property type="match status" value="1"/>
</dbReference>
<sequence length="455" mass="47734">MPASSISLSQQMLRRRPAVGAPVAHGAAGHLKRGIGTFELTMIGVGSTIGTGIFFVLSQAVPESGPSVIVSFIIAGIAAGLAAVCYAELASAVPVAACLLLEYGVATAAVSVGWSGYVNKLLHNVFGFQLPRALSAAPWDSDPGYVNLPAVILIAMCALLLIRGASESARVNAIMVMTKLGVLGMFVIIAFTAFDTNQLKDFAPFGVSGIGAAAGTIFFSFIGLDAVSTAGEEVKDPQKTMPRALIAALAIVTAVYVLVALAALGTQPWRAFAGQEDAGLATILDNVTHQGWASTILCAGAVISIFTVTLITMYGQTRILYAMARDGLLSSRFAMLNTRTMTPVTNTVIVAIATATLGGFIPLDELADMVSIGTLTAFIVVAVGVIILRVREPDLPRPFKVPGYPVTPVLSVLACGYILASLHWYTWIAFSGWILVALIFYFVWGRHHSALNDAD</sequence>
<dbReference type="PIRSF" id="PIRSF006060">
    <property type="entry name" value="AA_transporter"/>
    <property type="match status" value="1"/>
</dbReference>
<name>A0A7I7QI72_9MYCO</name>
<feature type="transmembrane region" description="Helical" evidence="5">
    <location>
        <begin position="244"/>
        <end position="264"/>
    </location>
</feature>
<evidence type="ECO:0000256" key="5">
    <source>
        <dbReference type="SAM" id="Phobius"/>
    </source>
</evidence>
<feature type="transmembrane region" description="Helical" evidence="5">
    <location>
        <begin position="144"/>
        <end position="162"/>
    </location>
</feature>
<dbReference type="Gene3D" id="1.20.1740.10">
    <property type="entry name" value="Amino acid/polyamine transporter I"/>
    <property type="match status" value="1"/>
</dbReference>
<feature type="transmembrane region" description="Helical" evidence="5">
    <location>
        <begin position="425"/>
        <end position="444"/>
    </location>
</feature>
<dbReference type="PANTHER" id="PTHR43243:SF24">
    <property type="entry name" value="CATIONIC AMINO ACID TRANSPORT INTEGRAL MEMBRANE PROTEIN ROCE-RELATED"/>
    <property type="match status" value="1"/>
</dbReference>
<feature type="transmembrane region" description="Helical" evidence="5">
    <location>
        <begin position="344"/>
        <end position="363"/>
    </location>
</feature>
<feature type="transmembrane region" description="Helical" evidence="5">
    <location>
        <begin position="205"/>
        <end position="224"/>
    </location>
</feature>
<dbReference type="GO" id="GO:0016020">
    <property type="term" value="C:membrane"/>
    <property type="evidence" value="ECO:0007669"/>
    <property type="project" value="UniProtKB-SubCell"/>
</dbReference>
<feature type="transmembrane region" description="Helical" evidence="5">
    <location>
        <begin position="292"/>
        <end position="315"/>
    </location>
</feature>
<dbReference type="Proteomes" id="UP000467130">
    <property type="component" value="Chromosome"/>
</dbReference>
<feature type="transmembrane region" description="Helical" evidence="5">
    <location>
        <begin position="401"/>
        <end position="419"/>
    </location>
</feature>
<reference evidence="6 7" key="1">
    <citation type="journal article" date="2019" name="Emerg. Microbes Infect.">
        <title>Comprehensive subspecies identification of 175 nontuberculous mycobacteria species based on 7547 genomic profiles.</title>
        <authorList>
            <person name="Matsumoto Y."/>
            <person name="Kinjo T."/>
            <person name="Motooka D."/>
            <person name="Nabeya D."/>
            <person name="Jung N."/>
            <person name="Uechi K."/>
            <person name="Horii T."/>
            <person name="Iida T."/>
            <person name="Fujita J."/>
            <person name="Nakamura S."/>
        </authorList>
    </citation>
    <scope>NUCLEOTIDE SEQUENCE [LARGE SCALE GENOMIC DNA]</scope>
    <source>
        <strain evidence="6 7">JCM 17783</strain>
    </source>
</reference>
<keyword evidence="4 5" id="KW-0472">Membrane</keyword>
<dbReference type="AlphaFoldDB" id="A0A7I7QI72"/>
<proteinExistence type="predicted"/>
<dbReference type="GO" id="GO:0015171">
    <property type="term" value="F:amino acid transmembrane transporter activity"/>
    <property type="evidence" value="ECO:0007669"/>
    <property type="project" value="TreeGrafter"/>
</dbReference>
<keyword evidence="2 5" id="KW-0812">Transmembrane</keyword>
<evidence type="ECO:0000256" key="3">
    <source>
        <dbReference type="ARBA" id="ARBA00022989"/>
    </source>
</evidence>
<feature type="transmembrane region" description="Helical" evidence="5">
    <location>
        <begin position="174"/>
        <end position="193"/>
    </location>
</feature>
<accession>A0A7I7QI72</accession>
<feature type="transmembrane region" description="Helical" evidence="5">
    <location>
        <begin position="40"/>
        <end position="61"/>
    </location>
</feature>
<keyword evidence="7" id="KW-1185">Reference proteome</keyword>
<dbReference type="RefSeq" id="WP_163793936.1">
    <property type="nucleotide sequence ID" value="NZ_AP022587.1"/>
</dbReference>
<dbReference type="InterPro" id="IPR002293">
    <property type="entry name" value="AA/rel_permease1"/>
</dbReference>
<dbReference type="EMBL" id="AP022587">
    <property type="protein sequence ID" value="BBY25626.1"/>
    <property type="molecule type" value="Genomic_DNA"/>
</dbReference>
<evidence type="ECO:0000256" key="2">
    <source>
        <dbReference type="ARBA" id="ARBA00022692"/>
    </source>
</evidence>
<feature type="transmembrane region" description="Helical" evidence="5">
    <location>
        <begin position="369"/>
        <end position="389"/>
    </location>
</feature>
<dbReference type="KEGG" id="msto:MSTO_58310"/>
<organism evidence="6 7">
    <name type="scientific">Mycobacterium stomatepiae</name>
    <dbReference type="NCBI Taxonomy" id="470076"/>
    <lineage>
        <taxon>Bacteria</taxon>
        <taxon>Bacillati</taxon>
        <taxon>Actinomycetota</taxon>
        <taxon>Actinomycetes</taxon>
        <taxon>Mycobacteriales</taxon>
        <taxon>Mycobacteriaceae</taxon>
        <taxon>Mycobacterium</taxon>
        <taxon>Mycobacterium simiae complex</taxon>
    </lineage>
</organism>
<feature type="transmembrane region" description="Helical" evidence="5">
    <location>
        <begin position="93"/>
        <end position="114"/>
    </location>
</feature>
<comment type="subcellular location">
    <subcellularLocation>
        <location evidence="1">Membrane</location>
        <topology evidence="1">Multi-pass membrane protein</topology>
    </subcellularLocation>
</comment>
<evidence type="ECO:0000313" key="7">
    <source>
        <dbReference type="Proteomes" id="UP000467130"/>
    </source>
</evidence>